<name>A0A2J6Q5D5_9HELO</name>
<dbReference type="Proteomes" id="UP000235672">
    <property type="component" value="Unassembled WGS sequence"/>
</dbReference>
<feature type="domain" description="2EXR" evidence="2">
    <location>
        <begin position="115"/>
        <end position="171"/>
    </location>
</feature>
<keyword evidence="4" id="KW-1185">Reference proteome</keyword>
<dbReference type="Pfam" id="PF20150">
    <property type="entry name" value="2EXR"/>
    <property type="match status" value="1"/>
</dbReference>
<evidence type="ECO:0000313" key="4">
    <source>
        <dbReference type="Proteomes" id="UP000235672"/>
    </source>
</evidence>
<organism evidence="3 4">
    <name type="scientific">Hyaloscypha hepaticicola</name>
    <dbReference type="NCBI Taxonomy" id="2082293"/>
    <lineage>
        <taxon>Eukaryota</taxon>
        <taxon>Fungi</taxon>
        <taxon>Dikarya</taxon>
        <taxon>Ascomycota</taxon>
        <taxon>Pezizomycotina</taxon>
        <taxon>Leotiomycetes</taxon>
        <taxon>Helotiales</taxon>
        <taxon>Hyaloscyphaceae</taxon>
        <taxon>Hyaloscypha</taxon>
    </lineage>
</organism>
<evidence type="ECO:0000313" key="3">
    <source>
        <dbReference type="EMBL" id="PMD21497.1"/>
    </source>
</evidence>
<protein>
    <recommendedName>
        <fullName evidence="2">2EXR domain-containing protein</fullName>
    </recommendedName>
</protein>
<evidence type="ECO:0000259" key="2">
    <source>
        <dbReference type="Pfam" id="PF20150"/>
    </source>
</evidence>
<feature type="region of interest" description="Disordered" evidence="1">
    <location>
        <begin position="1"/>
        <end position="31"/>
    </location>
</feature>
<proteinExistence type="predicted"/>
<sequence length="171" mass="18979">MSITRAPAVDGGSGDKSGSEPNDQDYVDQRNTSSDKLLQLAQAASGSIIQIPADLLTSLLQTLGGLQSSITTLQNTVTDLQISVIELKKENRGLQQIISSVDKNVQLLIHHGGKFYLFAKLPLEIQRMIWRHYANFPQVIAVRRGWQDQKDFLIPVKPHYAQLGVCKEARN</sequence>
<reference evidence="3 4" key="1">
    <citation type="submission" date="2016-05" db="EMBL/GenBank/DDBJ databases">
        <title>A degradative enzymes factory behind the ericoid mycorrhizal symbiosis.</title>
        <authorList>
            <consortium name="DOE Joint Genome Institute"/>
            <person name="Martino E."/>
            <person name="Morin E."/>
            <person name="Grelet G."/>
            <person name="Kuo A."/>
            <person name="Kohler A."/>
            <person name="Daghino S."/>
            <person name="Barry K."/>
            <person name="Choi C."/>
            <person name="Cichocki N."/>
            <person name="Clum A."/>
            <person name="Copeland A."/>
            <person name="Hainaut M."/>
            <person name="Haridas S."/>
            <person name="Labutti K."/>
            <person name="Lindquist E."/>
            <person name="Lipzen A."/>
            <person name="Khouja H.-R."/>
            <person name="Murat C."/>
            <person name="Ohm R."/>
            <person name="Olson A."/>
            <person name="Spatafora J."/>
            <person name="Veneault-Fourrey C."/>
            <person name="Henrissat B."/>
            <person name="Grigoriev I."/>
            <person name="Martin F."/>
            <person name="Perotto S."/>
        </authorList>
    </citation>
    <scope>NUCLEOTIDE SEQUENCE [LARGE SCALE GENOMIC DNA]</scope>
    <source>
        <strain evidence="3 4">UAMH 7357</strain>
    </source>
</reference>
<dbReference type="OrthoDB" id="3551986at2759"/>
<dbReference type="EMBL" id="KZ613481">
    <property type="protein sequence ID" value="PMD21497.1"/>
    <property type="molecule type" value="Genomic_DNA"/>
</dbReference>
<evidence type="ECO:0000256" key="1">
    <source>
        <dbReference type="SAM" id="MobiDB-lite"/>
    </source>
</evidence>
<accession>A0A2J6Q5D5</accession>
<dbReference type="AlphaFoldDB" id="A0A2J6Q5D5"/>
<dbReference type="InterPro" id="IPR045518">
    <property type="entry name" value="2EXR"/>
</dbReference>
<gene>
    <name evidence="3" type="ORF">NA56DRAFT_127889</name>
</gene>